<evidence type="ECO:0000256" key="3">
    <source>
        <dbReference type="ARBA" id="ARBA00014628"/>
    </source>
</evidence>
<evidence type="ECO:0000256" key="11">
    <source>
        <dbReference type="SAM" id="MobiDB-lite"/>
    </source>
</evidence>
<gene>
    <name evidence="12" type="ORF">DM02DRAFT_615940</name>
</gene>
<feature type="binding site" evidence="9">
    <location>
        <position position="138"/>
    </location>
    <ligand>
        <name>Zn(2+)</name>
        <dbReference type="ChEBI" id="CHEBI:29105"/>
    </ligand>
</feature>
<keyword evidence="4 9" id="KW-0479">Metal-binding</keyword>
<comment type="catalytic activity">
    <reaction evidence="8 10">
        <text>hydrogencarbonate + H(+) = CO2 + H2O</text>
        <dbReference type="Rhea" id="RHEA:10748"/>
        <dbReference type="ChEBI" id="CHEBI:15377"/>
        <dbReference type="ChEBI" id="CHEBI:15378"/>
        <dbReference type="ChEBI" id="CHEBI:16526"/>
        <dbReference type="ChEBI" id="CHEBI:17544"/>
        <dbReference type="EC" id="4.2.1.1"/>
    </reaction>
</comment>
<dbReference type="CDD" id="cd00883">
    <property type="entry name" value="beta_CA_cladeA"/>
    <property type="match status" value="1"/>
</dbReference>
<dbReference type="GO" id="GO:0071244">
    <property type="term" value="P:cellular response to carbon dioxide"/>
    <property type="evidence" value="ECO:0007669"/>
    <property type="project" value="TreeGrafter"/>
</dbReference>
<evidence type="ECO:0000256" key="1">
    <source>
        <dbReference type="ARBA" id="ARBA00006217"/>
    </source>
</evidence>
<keyword evidence="5 9" id="KW-0862">Zinc</keyword>
<dbReference type="AlphaFoldDB" id="A0A2V1DMC6"/>
<evidence type="ECO:0000256" key="4">
    <source>
        <dbReference type="ARBA" id="ARBA00022723"/>
    </source>
</evidence>
<evidence type="ECO:0000256" key="8">
    <source>
        <dbReference type="ARBA" id="ARBA00048348"/>
    </source>
</evidence>
<dbReference type="GO" id="GO:0004089">
    <property type="term" value="F:carbonate dehydratase activity"/>
    <property type="evidence" value="ECO:0007669"/>
    <property type="project" value="UniProtKB-UniRule"/>
</dbReference>
<sequence length="305" mass="34214">MRQVLGFGLKWDAAVGGAGPFKASGTARSFSLAASSPQLFKQSSPARFPRKQRLFAPSPTVVSSSLQRRRNCSSRTMSSEELDKQPPHEVKKYLQQSHDRIFESNKKWAEEQKAKNPEFFTHLNAGQSPEYLWIGCSDSRIPAEAITGLGPGEMFIHRNIANLVCSTDLNVMSVVNYAVRHLHVKHIVVCGHYGCGGVKAAMTPQDLGLLNPWLRNIRDVYRLHEAELDSIKDEEGKYNRLVELNVVEQARNIIKTAAIQQSYAKSGYPIVHGWVFGFKDGLLKDLEIDFEGQLKDIQKIYNLTS</sequence>
<dbReference type="EMBL" id="KZ805417">
    <property type="protein sequence ID" value="PVH98294.1"/>
    <property type="molecule type" value="Genomic_DNA"/>
</dbReference>
<feature type="region of interest" description="Disordered" evidence="11">
    <location>
        <begin position="59"/>
        <end position="88"/>
    </location>
</feature>
<name>A0A2V1DMC6_9PLEO</name>
<evidence type="ECO:0000256" key="10">
    <source>
        <dbReference type="RuleBase" id="RU003956"/>
    </source>
</evidence>
<dbReference type="SUPFAM" id="SSF53056">
    <property type="entry name" value="beta-carbonic anhydrase, cab"/>
    <property type="match status" value="1"/>
</dbReference>
<keyword evidence="13" id="KW-1185">Reference proteome</keyword>
<comment type="function">
    <text evidence="10">Reversible hydration of carbon dioxide.</text>
</comment>
<dbReference type="Gene3D" id="3.40.1050.10">
    <property type="entry name" value="Carbonic anhydrase"/>
    <property type="match status" value="1"/>
</dbReference>
<feature type="binding site" evidence="9">
    <location>
        <position position="136"/>
    </location>
    <ligand>
        <name>Zn(2+)</name>
        <dbReference type="ChEBI" id="CHEBI:29105"/>
    </ligand>
</feature>
<proteinExistence type="inferred from homology"/>
<evidence type="ECO:0000313" key="13">
    <source>
        <dbReference type="Proteomes" id="UP000244855"/>
    </source>
</evidence>
<dbReference type="InterPro" id="IPR036874">
    <property type="entry name" value="Carbonic_anhydrase_sf"/>
</dbReference>
<accession>A0A2V1DMC6</accession>
<evidence type="ECO:0000256" key="9">
    <source>
        <dbReference type="PIRSR" id="PIRSR601765-1"/>
    </source>
</evidence>
<comment type="cofactor">
    <cofactor evidence="9">
        <name>Zn(2+)</name>
        <dbReference type="ChEBI" id="CHEBI:29105"/>
    </cofactor>
    <text evidence="9">Binds 1 zinc ion per subunit.</text>
</comment>
<dbReference type="FunFam" id="3.40.1050.10:FF:000001">
    <property type="entry name" value="Carbonic anhydrase"/>
    <property type="match status" value="1"/>
</dbReference>
<dbReference type="OrthoDB" id="10248475at2759"/>
<feature type="binding site" evidence="9">
    <location>
        <position position="192"/>
    </location>
    <ligand>
        <name>Zn(2+)</name>
        <dbReference type="ChEBI" id="CHEBI:29105"/>
    </ligand>
</feature>
<protein>
    <recommendedName>
        <fullName evidence="3 10">Carbonic anhydrase</fullName>
        <ecNumber evidence="2 10">4.2.1.1</ecNumber>
    </recommendedName>
    <alternativeName>
        <fullName evidence="7 10">Carbonate dehydratase</fullName>
    </alternativeName>
</protein>
<dbReference type="GO" id="GO:0015976">
    <property type="term" value="P:carbon utilization"/>
    <property type="evidence" value="ECO:0007669"/>
    <property type="project" value="InterPro"/>
</dbReference>
<dbReference type="PROSITE" id="PS00704">
    <property type="entry name" value="PROK_CO2_ANHYDRASE_1"/>
    <property type="match status" value="1"/>
</dbReference>
<dbReference type="Pfam" id="PF00484">
    <property type="entry name" value="Pro_CA"/>
    <property type="match status" value="1"/>
</dbReference>
<dbReference type="GO" id="GO:0005737">
    <property type="term" value="C:cytoplasm"/>
    <property type="evidence" value="ECO:0007669"/>
    <property type="project" value="TreeGrafter"/>
</dbReference>
<keyword evidence="6 10" id="KW-0456">Lyase</keyword>
<comment type="similarity">
    <text evidence="1 10">Belongs to the beta-class carbonic anhydrase family.</text>
</comment>
<dbReference type="GO" id="GO:0034599">
    <property type="term" value="P:cellular response to oxidative stress"/>
    <property type="evidence" value="ECO:0007669"/>
    <property type="project" value="TreeGrafter"/>
</dbReference>
<dbReference type="Proteomes" id="UP000244855">
    <property type="component" value="Unassembled WGS sequence"/>
</dbReference>
<dbReference type="PANTHER" id="PTHR11002:SF51">
    <property type="entry name" value="CARBONIC ANHYDRASE"/>
    <property type="match status" value="1"/>
</dbReference>
<dbReference type="PANTHER" id="PTHR11002">
    <property type="entry name" value="CARBONIC ANHYDRASE"/>
    <property type="match status" value="1"/>
</dbReference>
<dbReference type="InterPro" id="IPR001765">
    <property type="entry name" value="Carbonic_anhydrase"/>
</dbReference>
<evidence type="ECO:0000256" key="5">
    <source>
        <dbReference type="ARBA" id="ARBA00022833"/>
    </source>
</evidence>
<evidence type="ECO:0000256" key="2">
    <source>
        <dbReference type="ARBA" id="ARBA00012925"/>
    </source>
</evidence>
<evidence type="ECO:0000256" key="6">
    <source>
        <dbReference type="ARBA" id="ARBA00023239"/>
    </source>
</evidence>
<dbReference type="GO" id="GO:0008270">
    <property type="term" value="F:zinc ion binding"/>
    <property type="evidence" value="ECO:0007669"/>
    <property type="project" value="UniProtKB-UniRule"/>
</dbReference>
<feature type="binding site" evidence="9">
    <location>
        <position position="195"/>
    </location>
    <ligand>
        <name>Zn(2+)</name>
        <dbReference type="ChEBI" id="CHEBI:29105"/>
    </ligand>
</feature>
<reference evidence="12 13" key="1">
    <citation type="journal article" date="2018" name="Sci. Rep.">
        <title>Comparative genomics provides insights into the lifestyle and reveals functional heterogeneity of dark septate endophytic fungi.</title>
        <authorList>
            <person name="Knapp D.G."/>
            <person name="Nemeth J.B."/>
            <person name="Barry K."/>
            <person name="Hainaut M."/>
            <person name="Henrissat B."/>
            <person name="Johnson J."/>
            <person name="Kuo A."/>
            <person name="Lim J.H.P."/>
            <person name="Lipzen A."/>
            <person name="Nolan M."/>
            <person name="Ohm R.A."/>
            <person name="Tamas L."/>
            <person name="Grigoriev I.V."/>
            <person name="Spatafora J.W."/>
            <person name="Nagy L.G."/>
            <person name="Kovacs G.M."/>
        </authorList>
    </citation>
    <scope>NUCLEOTIDE SEQUENCE [LARGE SCALE GENOMIC DNA]</scope>
    <source>
        <strain evidence="12 13">DSE2036</strain>
    </source>
</reference>
<dbReference type="SMART" id="SM00947">
    <property type="entry name" value="Pro_CA"/>
    <property type="match status" value="1"/>
</dbReference>
<dbReference type="EC" id="4.2.1.1" evidence="2 10"/>
<evidence type="ECO:0000256" key="7">
    <source>
        <dbReference type="ARBA" id="ARBA00031969"/>
    </source>
</evidence>
<dbReference type="InterPro" id="IPR015892">
    <property type="entry name" value="Carbonic_anhydrase_CS"/>
</dbReference>
<evidence type="ECO:0000313" key="12">
    <source>
        <dbReference type="EMBL" id="PVH98294.1"/>
    </source>
</evidence>
<dbReference type="STRING" id="97972.A0A2V1DMC6"/>
<organism evidence="12 13">
    <name type="scientific">Periconia macrospinosa</name>
    <dbReference type="NCBI Taxonomy" id="97972"/>
    <lineage>
        <taxon>Eukaryota</taxon>
        <taxon>Fungi</taxon>
        <taxon>Dikarya</taxon>
        <taxon>Ascomycota</taxon>
        <taxon>Pezizomycotina</taxon>
        <taxon>Dothideomycetes</taxon>
        <taxon>Pleosporomycetidae</taxon>
        <taxon>Pleosporales</taxon>
        <taxon>Massarineae</taxon>
        <taxon>Periconiaceae</taxon>
        <taxon>Periconia</taxon>
    </lineage>
</organism>